<reference evidence="3" key="1">
    <citation type="journal article" date="2015" name="Nat. Genet.">
        <title>The genome and transcriptome of the zoonotic hookworm Ancylostoma ceylanicum identify infection-specific gene families.</title>
        <authorList>
            <person name="Schwarz E.M."/>
            <person name="Hu Y."/>
            <person name="Antoshechkin I."/>
            <person name="Miller M.M."/>
            <person name="Sternberg P.W."/>
            <person name="Aroian R.V."/>
        </authorList>
    </citation>
    <scope>NUCLEOTIDE SEQUENCE</scope>
    <source>
        <strain evidence="3">HY135</strain>
    </source>
</reference>
<dbReference type="InterPro" id="IPR051924">
    <property type="entry name" value="GST_Kappa/NadH"/>
</dbReference>
<evidence type="ECO:0000313" key="2">
    <source>
        <dbReference type="EMBL" id="EYC09664.1"/>
    </source>
</evidence>
<dbReference type="InterPro" id="IPR036249">
    <property type="entry name" value="Thioredoxin-like_sf"/>
</dbReference>
<dbReference type="SUPFAM" id="SSF52833">
    <property type="entry name" value="Thioredoxin-like"/>
    <property type="match status" value="1"/>
</dbReference>
<accession>A0A016U302</accession>
<dbReference type="OrthoDB" id="4664297at2759"/>
<dbReference type="Pfam" id="PF01323">
    <property type="entry name" value="DSBA"/>
    <property type="match status" value="1"/>
</dbReference>
<dbReference type="GO" id="GO:0004364">
    <property type="term" value="F:glutathione transferase activity"/>
    <property type="evidence" value="ECO:0007669"/>
    <property type="project" value="TreeGrafter"/>
</dbReference>
<dbReference type="AlphaFoldDB" id="A0A016U302"/>
<sequence>MLRIFSDIEYNVNRITSSEEVVVNMKPRIPVDLFFDVLSPYSWIGFEGLMRYKQVWPIDVHLRPFYFAGIIKATKNTGAPLLLSQKKSYMDLDLKRNSDYWGVSVSLPEDYKSLIFTKSSAGALRLIIALQKQHPLMVEKAARLMWRRLFTQHIGVLDRNDLLE</sequence>
<evidence type="ECO:0000313" key="3">
    <source>
        <dbReference type="Proteomes" id="UP000024635"/>
    </source>
</evidence>
<feature type="domain" description="DSBA-like thioredoxin" evidence="1">
    <location>
        <begin position="31"/>
        <end position="163"/>
    </location>
</feature>
<dbReference type="GO" id="GO:0005739">
    <property type="term" value="C:mitochondrion"/>
    <property type="evidence" value="ECO:0007669"/>
    <property type="project" value="TreeGrafter"/>
</dbReference>
<dbReference type="InterPro" id="IPR001853">
    <property type="entry name" value="DSBA-like_thioredoxin_dom"/>
</dbReference>
<evidence type="ECO:0000259" key="1">
    <source>
        <dbReference type="Pfam" id="PF01323"/>
    </source>
</evidence>
<dbReference type="STRING" id="53326.A0A016U302"/>
<name>A0A016U302_9BILA</name>
<comment type="caution">
    <text evidence="2">The sequence shown here is derived from an EMBL/GenBank/DDBJ whole genome shotgun (WGS) entry which is preliminary data.</text>
</comment>
<dbReference type="GO" id="GO:0005777">
    <property type="term" value="C:peroxisome"/>
    <property type="evidence" value="ECO:0007669"/>
    <property type="project" value="TreeGrafter"/>
</dbReference>
<dbReference type="Proteomes" id="UP000024635">
    <property type="component" value="Unassembled WGS sequence"/>
</dbReference>
<proteinExistence type="predicted"/>
<dbReference type="EMBL" id="JARK01001395">
    <property type="protein sequence ID" value="EYC09664.1"/>
    <property type="molecule type" value="Genomic_DNA"/>
</dbReference>
<dbReference type="GO" id="GO:0006749">
    <property type="term" value="P:glutathione metabolic process"/>
    <property type="evidence" value="ECO:0007669"/>
    <property type="project" value="TreeGrafter"/>
</dbReference>
<gene>
    <name evidence="2" type="primary">Acey_s0059.g2986</name>
    <name evidence="2" type="ORF">Y032_0059g2986</name>
</gene>
<organism evidence="2 3">
    <name type="scientific">Ancylostoma ceylanicum</name>
    <dbReference type="NCBI Taxonomy" id="53326"/>
    <lineage>
        <taxon>Eukaryota</taxon>
        <taxon>Metazoa</taxon>
        <taxon>Ecdysozoa</taxon>
        <taxon>Nematoda</taxon>
        <taxon>Chromadorea</taxon>
        <taxon>Rhabditida</taxon>
        <taxon>Rhabditina</taxon>
        <taxon>Rhabditomorpha</taxon>
        <taxon>Strongyloidea</taxon>
        <taxon>Ancylostomatidae</taxon>
        <taxon>Ancylostomatinae</taxon>
        <taxon>Ancylostoma</taxon>
    </lineage>
</organism>
<keyword evidence="3" id="KW-1185">Reference proteome</keyword>
<dbReference type="PANTHER" id="PTHR42943">
    <property type="entry name" value="GLUTATHIONE S-TRANSFERASE KAPPA"/>
    <property type="match status" value="1"/>
</dbReference>
<protein>
    <recommendedName>
        <fullName evidence="1">DSBA-like thioredoxin domain-containing protein</fullName>
    </recommendedName>
</protein>
<dbReference type="Gene3D" id="3.40.30.10">
    <property type="entry name" value="Glutaredoxin"/>
    <property type="match status" value="1"/>
</dbReference>
<dbReference type="PANTHER" id="PTHR42943:SF2">
    <property type="entry name" value="GLUTATHIONE S-TRANSFERASE KAPPA 1"/>
    <property type="match status" value="1"/>
</dbReference>
<dbReference type="GO" id="GO:0004602">
    <property type="term" value="F:glutathione peroxidase activity"/>
    <property type="evidence" value="ECO:0007669"/>
    <property type="project" value="TreeGrafter"/>
</dbReference>